<evidence type="ECO:0000256" key="1">
    <source>
        <dbReference type="ARBA" id="ARBA00004613"/>
    </source>
</evidence>
<keyword evidence="3" id="KW-0964">Secreted</keyword>
<comment type="similarity">
    <text evidence="2">Belongs to the conotoxin A superfamily.</text>
</comment>
<dbReference type="AlphaFoldDB" id="A0A346CJ43"/>
<name>A0A346CJ43_CONER</name>
<evidence type="ECO:0000256" key="4">
    <source>
        <dbReference type="ARBA" id="ARBA00022656"/>
    </source>
</evidence>
<protein>
    <submittedName>
        <fullName evidence="6">Conotoxin superfamily A</fullName>
    </submittedName>
</protein>
<proteinExistence type="evidence at transcript level"/>
<sequence length="70" mass="7799">MGMRMMFIVFLLVVLATTVVSFTLDRVLGLASEGRNAKAIDNALDQRDPKRQTPGCCWNPACGRNRCGRR</sequence>
<reference evidence="6" key="1">
    <citation type="journal article" date="2018" name="Genome Biol. Evol.">
        <title>Conotoxin diversity in Chelyconus ermineus (Born, 1778) and the convergent origin of piscivory in the Atlantic and Indo-Pacific cones.</title>
        <authorList>
            <person name="Abalde S."/>
            <person name="Tenorio M.J."/>
            <person name="Afonso C.M."/>
            <person name="Zardoya R."/>
        </authorList>
    </citation>
    <scope>NUCLEOTIDE SEQUENCE</scope>
    <source>
        <strain evidence="6">Cerm_255</strain>
    </source>
</reference>
<dbReference type="GO" id="GO:0005576">
    <property type="term" value="C:extracellular region"/>
    <property type="evidence" value="ECO:0007669"/>
    <property type="project" value="UniProtKB-SubCell"/>
</dbReference>
<feature type="signal peptide" evidence="5">
    <location>
        <begin position="1"/>
        <end position="21"/>
    </location>
</feature>
<feature type="chain" id="PRO_5017071269" evidence="5">
    <location>
        <begin position="22"/>
        <end position="70"/>
    </location>
</feature>
<organism evidence="6">
    <name type="scientific">Conus ermineus</name>
    <name type="common">Agate cone</name>
    <name type="synonym">Chelyconus ermineus</name>
    <dbReference type="NCBI Taxonomy" id="55423"/>
    <lineage>
        <taxon>Eukaryota</taxon>
        <taxon>Metazoa</taxon>
        <taxon>Spiralia</taxon>
        <taxon>Lophotrochozoa</taxon>
        <taxon>Mollusca</taxon>
        <taxon>Gastropoda</taxon>
        <taxon>Caenogastropoda</taxon>
        <taxon>Neogastropoda</taxon>
        <taxon>Conoidea</taxon>
        <taxon>Conidae</taxon>
        <taxon>Conus</taxon>
        <taxon>Chelyconus</taxon>
    </lineage>
</organism>
<dbReference type="Pfam" id="PF07365">
    <property type="entry name" value="Toxin_8"/>
    <property type="match status" value="1"/>
</dbReference>
<keyword evidence="4" id="KW-0800">Toxin</keyword>
<keyword evidence="5" id="KW-0732">Signal</keyword>
<dbReference type="GO" id="GO:0030550">
    <property type="term" value="F:acetylcholine receptor inhibitor activity"/>
    <property type="evidence" value="ECO:0007669"/>
    <property type="project" value="InterPro"/>
</dbReference>
<dbReference type="EMBL" id="MH360543">
    <property type="protein sequence ID" value="AXL95592.1"/>
    <property type="molecule type" value="mRNA"/>
</dbReference>
<comment type="subcellular location">
    <subcellularLocation>
        <location evidence="1">Secreted</location>
    </subcellularLocation>
</comment>
<evidence type="ECO:0000256" key="2">
    <source>
        <dbReference type="ARBA" id="ARBA00006077"/>
    </source>
</evidence>
<accession>A0A346CJ43</accession>
<evidence type="ECO:0000256" key="5">
    <source>
        <dbReference type="SAM" id="SignalP"/>
    </source>
</evidence>
<dbReference type="InterPro" id="IPR009958">
    <property type="entry name" value="Conotoxin_a-typ"/>
</dbReference>
<evidence type="ECO:0000256" key="3">
    <source>
        <dbReference type="ARBA" id="ARBA00022525"/>
    </source>
</evidence>
<dbReference type="GO" id="GO:0090729">
    <property type="term" value="F:toxin activity"/>
    <property type="evidence" value="ECO:0007669"/>
    <property type="project" value="UniProtKB-KW"/>
</dbReference>
<evidence type="ECO:0000313" key="6">
    <source>
        <dbReference type="EMBL" id="AXL95592.1"/>
    </source>
</evidence>